<dbReference type="Proteomes" id="UP000053477">
    <property type="component" value="Unassembled WGS sequence"/>
</dbReference>
<reference evidence="1 2" key="1">
    <citation type="submission" date="2015-04" db="EMBL/GenBank/DDBJ databases">
        <title>Complete genome sequence of Schizopora paradoxa KUC8140, a cosmopolitan wood degrader in East Asia.</title>
        <authorList>
            <consortium name="DOE Joint Genome Institute"/>
            <person name="Min B."/>
            <person name="Park H."/>
            <person name="Jang Y."/>
            <person name="Kim J.-J."/>
            <person name="Kim K.H."/>
            <person name="Pangilinan J."/>
            <person name="Lipzen A."/>
            <person name="Riley R."/>
            <person name="Grigoriev I.V."/>
            <person name="Spatafora J.W."/>
            <person name="Choi I.-G."/>
        </authorList>
    </citation>
    <scope>NUCLEOTIDE SEQUENCE [LARGE SCALE GENOMIC DNA]</scope>
    <source>
        <strain evidence="1 2">KUC8140</strain>
    </source>
</reference>
<dbReference type="EMBL" id="KQ085914">
    <property type="protein sequence ID" value="KLO16598.1"/>
    <property type="molecule type" value="Genomic_DNA"/>
</dbReference>
<dbReference type="AlphaFoldDB" id="A0A0H2S4K0"/>
<dbReference type="InParanoid" id="A0A0H2S4K0"/>
<accession>A0A0H2S4K0</accession>
<dbReference type="STRING" id="27342.A0A0H2S4K0"/>
<sequence>MKGSLVFIWASVVIINVLTAFRAWSFGSQHLFHLHANRSDSVIHHHYTYVDDDYPFYYPISSGRLEDVAMTLYDSVHFGVETRPTGLINASAEMLDADAEWDLLSFLPTSYGRARLGPEFRIFLIVQNHLIHCLQAFYVAFTSSSGNPSPAIHHAMHCVNYVRQSFLCSADGNLEEGDFIDDVLTEEDAELLPLEERGERLPGPDAMYTAPGSNGCWHPGRIRSDVVCKDWDALYQDLEWNFKQWLDWKQEWD</sequence>
<organism evidence="1 2">
    <name type="scientific">Schizopora paradoxa</name>
    <dbReference type="NCBI Taxonomy" id="27342"/>
    <lineage>
        <taxon>Eukaryota</taxon>
        <taxon>Fungi</taxon>
        <taxon>Dikarya</taxon>
        <taxon>Basidiomycota</taxon>
        <taxon>Agaricomycotina</taxon>
        <taxon>Agaricomycetes</taxon>
        <taxon>Hymenochaetales</taxon>
        <taxon>Schizoporaceae</taxon>
        <taxon>Schizopora</taxon>
    </lineage>
</organism>
<evidence type="ECO:0000313" key="2">
    <source>
        <dbReference type="Proteomes" id="UP000053477"/>
    </source>
</evidence>
<protein>
    <submittedName>
        <fullName evidence="1">Uncharacterized protein</fullName>
    </submittedName>
</protein>
<dbReference type="OrthoDB" id="3687641at2759"/>
<gene>
    <name evidence="1" type="ORF">SCHPADRAFT_206585</name>
</gene>
<evidence type="ECO:0000313" key="1">
    <source>
        <dbReference type="EMBL" id="KLO16598.1"/>
    </source>
</evidence>
<proteinExistence type="predicted"/>
<keyword evidence="2" id="KW-1185">Reference proteome</keyword>
<name>A0A0H2S4K0_9AGAM</name>